<organism evidence="2 3">
    <name type="scientific">Perkinsus chesapeaki</name>
    <name type="common">Clam parasite</name>
    <name type="synonym">Perkinsus andrewsi</name>
    <dbReference type="NCBI Taxonomy" id="330153"/>
    <lineage>
        <taxon>Eukaryota</taxon>
        <taxon>Sar</taxon>
        <taxon>Alveolata</taxon>
        <taxon>Perkinsozoa</taxon>
        <taxon>Perkinsea</taxon>
        <taxon>Perkinsida</taxon>
        <taxon>Perkinsidae</taxon>
        <taxon>Perkinsus</taxon>
    </lineage>
</organism>
<evidence type="ECO:0000313" key="2">
    <source>
        <dbReference type="EMBL" id="KAF4665299.1"/>
    </source>
</evidence>
<keyword evidence="1" id="KW-0812">Transmembrane</keyword>
<dbReference type="EMBL" id="JAAPAO010000265">
    <property type="protein sequence ID" value="KAF4665299.1"/>
    <property type="molecule type" value="Genomic_DNA"/>
</dbReference>
<feature type="transmembrane region" description="Helical" evidence="1">
    <location>
        <begin position="7"/>
        <end position="26"/>
    </location>
</feature>
<feature type="non-terminal residue" evidence="2">
    <location>
        <position position="129"/>
    </location>
</feature>
<evidence type="ECO:0000256" key="1">
    <source>
        <dbReference type="SAM" id="Phobius"/>
    </source>
</evidence>
<sequence>MRIAQDMYILVFTLIGIVQSHLSFLLPNERVYYARYRTPQRIEDGRSMNATLLFYCGTSDEYMKLKVKYGADVLASPFVPFSFSMVNNRTVDLVSLTDDLKLKWKPFATRLNRGGLVVELDMEMGWDQK</sequence>
<comment type="caution">
    <text evidence="2">The sequence shown here is derived from an EMBL/GenBank/DDBJ whole genome shotgun (WGS) entry which is preliminary data.</text>
</comment>
<keyword evidence="1" id="KW-0472">Membrane</keyword>
<name>A0A7J6M175_PERCH</name>
<keyword evidence="1" id="KW-1133">Transmembrane helix</keyword>
<gene>
    <name evidence="2" type="ORF">FOL47_004672</name>
</gene>
<protein>
    <submittedName>
        <fullName evidence="2">Uncharacterized protein</fullName>
    </submittedName>
</protein>
<keyword evidence="3" id="KW-1185">Reference proteome</keyword>
<reference evidence="2 3" key="1">
    <citation type="submission" date="2020-04" db="EMBL/GenBank/DDBJ databases">
        <title>Perkinsus chesapeaki whole genome sequence.</title>
        <authorList>
            <person name="Bogema D.R."/>
        </authorList>
    </citation>
    <scope>NUCLEOTIDE SEQUENCE [LARGE SCALE GENOMIC DNA]</scope>
    <source>
        <strain evidence="2">ATCC PRA-425</strain>
    </source>
</reference>
<proteinExistence type="predicted"/>
<accession>A0A7J6M175</accession>
<evidence type="ECO:0000313" key="3">
    <source>
        <dbReference type="Proteomes" id="UP000591131"/>
    </source>
</evidence>
<dbReference type="Proteomes" id="UP000591131">
    <property type="component" value="Unassembled WGS sequence"/>
</dbReference>
<dbReference type="AlphaFoldDB" id="A0A7J6M175"/>